<dbReference type="InterPro" id="IPR000629">
    <property type="entry name" value="RNA-helicase_DEAD-box_CS"/>
</dbReference>
<dbReference type="SUPFAM" id="SSF52540">
    <property type="entry name" value="P-loop containing nucleoside triphosphate hydrolases"/>
    <property type="match status" value="2"/>
</dbReference>
<dbReference type="PANTHER" id="PTHR47959">
    <property type="entry name" value="ATP-DEPENDENT RNA HELICASE RHLE-RELATED"/>
    <property type="match status" value="1"/>
</dbReference>
<evidence type="ECO:0000256" key="2">
    <source>
        <dbReference type="ARBA" id="ARBA00022801"/>
    </source>
</evidence>
<reference evidence="8 9" key="1">
    <citation type="submission" date="2014-05" db="EMBL/GenBank/DDBJ databases">
        <authorList>
            <person name="Sibley D."/>
            <person name="Venepally P."/>
            <person name="Karamycheva S."/>
            <person name="Hadjithomas M."/>
            <person name="Khan A."/>
            <person name="Brunk B."/>
            <person name="Roos D."/>
            <person name="Caler E."/>
            <person name="Lorenzi H."/>
        </authorList>
    </citation>
    <scope>NUCLEOTIDE SEQUENCE [LARGE SCALE GENOMIC DNA]</scope>
    <source>
        <strain evidence="8 9">RUB</strain>
    </source>
</reference>
<dbReference type="InterPro" id="IPR001650">
    <property type="entry name" value="Helicase_C-like"/>
</dbReference>
<evidence type="ECO:0000313" key="8">
    <source>
        <dbReference type="EMBL" id="KFG61888.1"/>
    </source>
</evidence>
<dbReference type="GO" id="GO:0005524">
    <property type="term" value="F:ATP binding"/>
    <property type="evidence" value="ECO:0007669"/>
    <property type="project" value="UniProtKB-KW"/>
</dbReference>
<keyword evidence="2" id="KW-0378">Hydrolase</keyword>
<dbReference type="PANTHER" id="PTHR47959:SF1">
    <property type="entry name" value="ATP-DEPENDENT RNA HELICASE DBPA"/>
    <property type="match status" value="1"/>
</dbReference>
<feature type="region of interest" description="Disordered" evidence="5">
    <location>
        <begin position="750"/>
        <end position="792"/>
    </location>
</feature>
<dbReference type="Pfam" id="PF00271">
    <property type="entry name" value="Helicase_C"/>
    <property type="match status" value="1"/>
</dbReference>
<evidence type="ECO:0000259" key="6">
    <source>
        <dbReference type="PROSITE" id="PS51192"/>
    </source>
</evidence>
<feature type="region of interest" description="Disordered" evidence="5">
    <location>
        <begin position="121"/>
        <end position="145"/>
    </location>
</feature>
<sequence length="1143" mass="122495">MEHFFLQKGADEEERRPKLSLLGDPEPAAPPPVPDADEEDPLEAYMHQISEQIQVEDAAIRERQEREAVEKEAGRDASGTAQQTDASCGRYVDDDDPLADSYAYVLEQRQKEAEAQAANLLKSRRKKARGGDSDDDGEEGDVRGTKQLASVDHSILVYPEFQRDIYKEAADIGSLSHEAVGELRASLQIRITGLNAPRPIASFLHLKDSLSKALFTGINKRGFTLPTPIQSAAIPCLMRGRDVLGLAETGSGKTAAYLIPLLARLQHLKEEERWPKRHVVYADNRPDPVGASLRAGGPAAIVLCPTRELAVQIDGEVHSLLAKAKAGASPLPLKHVLLAGGFDKGEQFKSLKAGVDLAVANPGRLIDLATMKGLEDALKWVVMVVVDEADKMVQMGFENQLRSILNAVRPDRITCMFSATLPQRCEAIGRQFLRSPVKITIGEGGQAAKSVEQNVAVVQSEEAKFQWLASHLLPLLVSGSDPDLKEASDKVIADKGRVAVVFCNTQQRCEDLSVLLEEELSLQMEELARASLSKASNGESGQGRAEKEENWRVTRKVTATQDLTQKESTKAAAARLLQMESEAEKHEKEGNKRLRKSAEQSFKYVTVVHGGLNQTERLAAVRRLHRHILKAPPPPVSPRPLLDVSSLISPLVLVATDVAARGLDFPAGLSLVVSYDAPQEGEVYVHRIGRAGRAGRRGQSFALLTRTEKRAAALLVEAMEAVEQQAPRQLLDMAMGYAPFRNARLAGMKMEEPARGKRKKGDVRPSANASFGLGYTGSHSENSPSDRSKNTYTAGTSAAAAASAAAAICMQKEKNAQGGDSSSLTSGTSSSAHAPAKRGRWDSAEASRKSETSGDLVTLEQLCPASSSLSSFSLSQHAETGKAENGDTRTLPRVVGIDDDLSSDEEAVPTPVAPPARPGLLNLNKREERRRQWAEEAEARREQQREKEREERRSRASPPRKAFTERRPFSSAKSEERRTENTQGGPGSGGSTLSSNRPVAVPETSGCLAASVCANSPSAAPAMVAHPGVDGGADAASLHSVYAVSQARNIPGERLAAVAGQHESQSRQPTTLWEAGLTAGEVQRGQGLRAGDSFSSMGSPVAGLPSQTPCGTGGVSDPTAAAALAAAIAHAQQAAAKRGVGRM</sequence>
<feature type="compositionally biased region" description="Basic and acidic residues" evidence="5">
    <location>
        <begin position="962"/>
        <end position="980"/>
    </location>
</feature>
<dbReference type="Pfam" id="PF00270">
    <property type="entry name" value="DEAD"/>
    <property type="match status" value="1"/>
</dbReference>
<dbReference type="AlphaFoldDB" id="A0A086LZ20"/>
<dbReference type="SMART" id="SM00490">
    <property type="entry name" value="HELICc"/>
    <property type="match status" value="1"/>
</dbReference>
<accession>A0A086LZ20</accession>
<dbReference type="GO" id="GO:0003676">
    <property type="term" value="F:nucleic acid binding"/>
    <property type="evidence" value="ECO:0007669"/>
    <property type="project" value="InterPro"/>
</dbReference>
<gene>
    <name evidence="8" type="ORF">TGRUB_203220</name>
</gene>
<name>A0A086LZ20_TOXGO</name>
<keyword evidence="4" id="KW-0067">ATP-binding</keyword>
<evidence type="ECO:0000313" key="9">
    <source>
        <dbReference type="Proteomes" id="UP000028834"/>
    </source>
</evidence>
<evidence type="ECO:0000259" key="7">
    <source>
        <dbReference type="PROSITE" id="PS51194"/>
    </source>
</evidence>
<feature type="compositionally biased region" description="Low complexity" evidence="5">
    <location>
        <begin position="818"/>
        <end position="831"/>
    </location>
</feature>
<dbReference type="InterPro" id="IPR011545">
    <property type="entry name" value="DEAD/DEAH_box_helicase_dom"/>
</dbReference>
<feature type="region of interest" description="Disordered" evidence="5">
    <location>
        <begin position="1"/>
        <end position="93"/>
    </location>
</feature>
<dbReference type="VEuPathDB" id="ToxoDB:TGRUB_203220"/>
<proteinExistence type="predicted"/>
<evidence type="ECO:0000256" key="1">
    <source>
        <dbReference type="ARBA" id="ARBA00022741"/>
    </source>
</evidence>
<dbReference type="OrthoDB" id="196131at2759"/>
<dbReference type="InterPro" id="IPR014001">
    <property type="entry name" value="Helicase_ATP-bd"/>
</dbReference>
<dbReference type="PROSITE" id="PS51192">
    <property type="entry name" value="HELICASE_ATP_BIND_1"/>
    <property type="match status" value="1"/>
</dbReference>
<feature type="compositionally biased region" description="Basic and acidic residues" evidence="5">
    <location>
        <begin position="924"/>
        <end position="954"/>
    </location>
</feature>
<dbReference type="CDD" id="cd00268">
    <property type="entry name" value="DEADc"/>
    <property type="match status" value="1"/>
</dbReference>
<comment type="caution">
    <text evidence="8">The sequence shown here is derived from an EMBL/GenBank/DDBJ whole genome shotgun (WGS) entry which is preliminary data.</text>
</comment>
<dbReference type="GO" id="GO:0005829">
    <property type="term" value="C:cytosol"/>
    <property type="evidence" value="ECO:0007669"/>
    <property type="project" value="TreeGrafter"/>
</dbReference>
<dbReference type="PROSITE" id="PS00039">
    <property type="entry name" value="DEAD_ATP_HELICASE"/>
    <property type="match status" value="1"/>
</dbReference>
<evidence type="ECO:0000256" key="4">
    <source>
        <dbReference type="ARBA" id="ARBA00022840"/>
    </source>
</evidence>
<dbReference type="PROSITE" id="PS51194">
    <property type="entry name" value="HELICASE_CTER"/>
    <property type="match status" value="1"/>
</dbReference>
<dbReference type="InterPro" id="IPR050079">
    <property type="entry name" value="DEAD_box_RNA_helicase"/>
</dbReference>
<protein>
    <submittedName>
        <fullName evidence="8">DEAD/DEAH box helicase domain-containing protein</fullName>
    </submittedName>
</protein>
<feature type="compositionally biased region" description="Basic and acidic residues" evidence="5">
    <location>
        <begin position="1"/>
        <end position="17"/>
    </location>
</feature>
<feature type="region of interest" description="Disordered" evidence="5">
    <location>
        <begin position="816"/>
        <end position="855"/>
    </location>
</feature>
<keyword evidence="1" id="KW-0547">Nucleotide-binding</keyword>
<feature type="compositionally biased region" description="Basic and acidic residues" evidence="5">
    <location>
        <begin position="58"/>
        <end position="75"/>
    </location>
</feature>
<keyword evidence="3 8" id="KW-0347">Helicase</keyword>
<dbReference type="GO" id="GO:0003724">
    <property type="term" value="F:RNA helicase activity"/>
    <property type="evidence" value="ECO:0007669"/>
    <property type="project" value="TreeGrafter"/>
</dbReference>
<feature type="compositionally biased region" description="Basic and acidic residues" evidence="5">
    <location>
        <begin position="839"/>
        <end position="852"/>
    </location>
</feature>
<dbReference type="Gene3D" id="3.40.50.300">
    <property type="entry name" value="P-loop containing nucleotide triphosphate hydrolases"/>
    <property type="match status" value="2"/>
</dbReference>
<evidence type="ECO:0000256" key="5">
    <source>
        <dbReference type="SAM" id="MobiDB-lite"/>
    </source>
</evidence>
<evidence type="ECO:0000256" key="3">
    <source>
        <dbReference type="ARBA" id="ARBA00022806"/>
    </source>
</evidence>
<dbReference type="Proteomes" id="UP000028834">
    <property type="component" value="Unassembled WGS sequence"/>
</dbReference>
<dbReference type="InterPro" id="IPR044742">
    <property type="entry name" value="DEAD/DEAH_RhlB"/>
</dbReference>
<dbReference type="EMBL" id="AFYV02001473">
    <property type="protein sequence ID" value="KFG61888.1"/>
    <property type="molecule type" value="Genomic_DNA"/>
</dbReference>
<dbReference type="InterPro" id="IPR027417">
    <property type="entry name" value="P-loop_NTPase"/>
</dbReference>
<organism evidence="8 9">
    <name type="scientific">Toxoplasma gondii RUB</name>
    <dbReference type="NCBI Taxonomy" id="935652"/>
    <lineage>
        <taxon>Eukaryota</taxon>
        <taxon>Sar</taxon>
        <taxon>Alveolata</taxon>
        <taxon>Apicomplexa</taxon>
        <taxon>Conoidasida</taxon>
        <taxon>Coccidia</taxon>
        <taxon>Eucoccidiorida</taxon>
        <taxon>Eimeriorina</taxon>
        <taxon>Sarcocystidae</taxon>
        <taxon>Toxoplasma</taxon>
    </lineage>
</organism>
<feature type="region of interest" description="Disordered" evidence="5">
    <location>
        <begin position="902"/>
        <end position="1000"/>
    </location>
</feature>
<feature type="domain" description="Helicase C-terminal" evidence="7">
    <location>
        <begin position="483"/>
        <end position="734"/>
    </location>
</feature>
<dbReference type="SMART" id="SM00487">
    <property type="entry name" value="DEXDc"/>
    <property type="match status" value="1"/>
</dbReference>
<feature type="domain" description="Helicase ATP-binding" evidence="6">
    <location>
        <begin position="234"/>
        <end position="439"/>
    </location>
</feature>
<feature type="region of interest" description="Disordered" evidence="5">
    <location>
        <begin position="532"/>
        <end position="554"/>
    </location>
</feature>
<dbReference type="GO" id="GO:0016787">
    <property type="term" value="F:hydrolase activity"/>
    <property type="evidence" value="ECO:0007669"/>
    <property type="project" value="UniProtKB-KW"/>
</dbReference>